<feature type="transmembrane region" description="Helical" evidence="1">
    <location>
        <begin position="92"/>
        <end position="114"/>
    </location>
</feature>
<reference evidence="2 3" key="1">
    <citation type="submission" date="2021-12" db="EMBL/GenBank/DDBJ databases">
        <title>Genome sequencing of bacteria with rrn-lacking chromosome and rrn-plasmid.</title>
        <authorList>
            <person name="Anda M."/>
            <person name="Iwasaki W."/>
        </authorList>
    </citation>
    <scope>NUCLEOTIDE SEQUENCE [LARGE SCALE GENOMIC DNA]</scope>
    <source>
        <strain evidence="2 3">NBRC 101262</strain>
        <plasmid evidence="2 3">pPP3</plasmid>
    </source>
</reference>
<geneLocation type="plasmid" evidence="2 3">
    <name>pPP3</name>
</geneLocation>
<feature type="transmembrane region" description="Helical" evidence="1">
    <location>
        <begin position="209"/>
        <end position="227"/>
    </location>
</feature>
<gene>
    <name evidence="2" type="ORF">PEPS_39580</name>
</gene>
<proteinExistence type="predicted"/>
<feature type="transmembrane region" description="Helical" evidence="1">
    <location>
        <begin position="150"/>
        <end position="168"/>
    </location>
</feature>
<feature type="transmembrane region" description="Helical" evidence="1">
    <location>
        <begin position="121"/>
        <end position="138"/>
    </location>
</feature>
<name>A0ABM7VL36_9BACT</name>
<dbReference type="Proteomes" id="UP001354989">
    <property type="component" value="Plasmid pPP3"/>
</dbReference>
<keyword evidence="1" id="KW-1133">Transmembrane helix</keyword>
<feature type="transmembrane region" description="Helical" evidence="1">
    <location>
        <begin position="175"/>
        <end position="194"/>
    </location>
</feature>
<keyword evidence="3" id="KW-1185">Reference proteome</keyword>
<protein>
    <recommendedName>
        <fullName evidence="4">Ceramidase</fullName>
    </recommendedName>
</protein>
<keyword evidence="2" id="KW-0614">Plasmid</keyword>
<evidence type="ECO:0008006" key="4">
    <source>
        <dbReference type="Google" id="ProtNLM"/>
    </source>
</evidence>
<keyword evidence="1" id="KW-0472">Membrane</keyword>
<keyword evidence="1" id="KW-0812">Transmembrane</keyword>
<evidence type="ECO:0000313" key="2">
    <source>
        <dbReference type="EMBL" id="BDD01678.1"/>
    </source>
</evidence>
<accession>A0ABM7VL36</accession>
<organism evidence="2 3">
    <name type="scientific">Persicobacter psychrovividus</name>
    <dbReference type="NCBI Taxonomy" id="387638"/>
    <lineage>
        <taxon>Bacteria</taxon>
        <taxon>Pseudomonadati</taxon>
        <taxon>Bacteroidota</taxon>
        <taxon>Cytophagia</taxon>
        <taxon>Cytophagales</taxon>
        <taxon>Persicobacteraceae</taxon>
        <taxon>Persicobacter</taxon>
    </lineage>
</organism>
<sequence>MILFKLLFALIAPYQEIVVADQGPVYTETNLSHFIVEPLNTITAIIFIGIAIYWLTKVGGNFKRYAFMMVITVLLLIGGVGGTLYHAFRSSWYYMMMDYLPILIIGFFGAMYLMYKLFHSWKIPLLIGVGVSVIEYFVNNHIADPLSTNLSYLTMAIFVILPLFAFLRRTHFYQVKMVLFGLASFCCAIGMRFLDPNPERYFEPVGLHFLWHTFGAFACFFLFRYFYKINDVDLIPGKKWEKWKRISAKYKKQQLVK</sequence>
<evidence type="ECO:0000256" key="1">
    <source>
        <dbReference type="SAM" id="Phobius"/>
    </source>
</evidence>
<dbReference type="EMBL" id="AP025295">
    <property type="protein sequence ID" value="BDD01678.1"/>
    <property type="molecule type" value="Genomic_DNA"/>
</dbReference>
<feature type="transmembrane region" description="Helical" evidence="1">
    <location>
        <begin position="67"/>
        <end position="86"/>
    </location>
</feature>
<evidence type="ECO:0000313" key="3">
    <source>
        <dbReference type="Proteomes" id="UP001354989"/>
    </source>
</evidence>
<feature type="transmembrane region" description="Helical" evidence="1">
    <location>
        <begin position="36"/>
        <end position="55"/>
    </location>
</feature>